<organism evidence="2 3">
    <name type="scientific">Candidatus Taylorbacteria bacterium RIFCSPLOWO2_01_FULL_45_15b</name>
    <dbReference type="NCBI Taxonomy" id="1802319"/>
    <lineage>
        <taxon>Bacteria</taxon>
        <taxon>Candidatus Tayloriibacteriota</taxon>
    </lineage>
</organism>
<dbReference type="STRING" id="1802319.A2928_02250"/>
<evidence type="ECO:0000313" key="3">
    <source>
        <dbReference type="Proteomes" id="UP000176221"/>
    </source>
</evidence>
<dbReference type="InterPro" id="IPR012340">
    <property type="entry name" value="NA-bd_OB-fold"/>
</dbReference>
<dbReference type="AlphaFoldDB" id="A0A1G2NEK3"/>
<gene>
    <name evidence="2" type="ORF">A2928_02250</name>
</gene>
<name>A0A1G2NEK3_9BACT</name>
<dbReference type="Proteomes" id="UP000176221">
    <property type="component" value="Unassembled WGS sequence"/>
</dbReference>
<comment type="caution">
    <text evidence="2">The sequence shown here is derived from an EMBL/GenBank/DDBJ whole genome shotgun (WGS) entry which is preliminary data.</text>
</comment>
<proteinExistence type="predicted"/>
<reference evidence="2 3" key="1">
    <citation type="journal article" date="2016" name="Nat. Commun.">
        <title>Thousands of microbial genomes shed light on interconnected biogeochemical processes in an aquifer system.</title>
        <authorList>
            <person name="Anantharaman K."/>
            <person name="Brown C.T."/>
            <person name="Hug L.A."/>
            <person name="Sharon I."/>
            <person name="Castelle C.J."/>
            <person name="Probst A.J."/>
            <person name="Thomas B.C."/>
            <person name="Singh A."/>
            <person name="Wilkins M.J."/>
            <person name="Karaoz U."/>
            <person name="Brodie E.L."/>
            <person name="Williams K.H."/>
            <person name="Hubbard S.S."/>
            <person name="Banfield J.F."/>
        </authorList>
    </citation>
    <scope>NUCLEOTIDE SEQUENCE [LARGE SCALE GENOMIC DNA]</scope>
</reference>
<dbReference type="CDD" id="cd04458">
    <property type="entry name" value="CSP_CDS"/>
    <property type="match status" value="1"/>
</dbReference>
<protein>
    <submittedName>
        <fullName evidence="2">Uncharacterized protein</fullName>
    </submittedName>
</protein>
<evidence type="ECO:0000256" key="1">
    <source>
        <dbReference type="SAM" id="MobiDB-lite"/>
    </source>
</evidence>
<accession>A0A1G2NEK3</accession>
<dbReference type="EMBL" id="MHRX01000024">
    <property type="protein sequence ID" value="OHA33772.1"/>
    <property type="molecule type" value="Genomic_DNA"/>
</dbReference>
<sequence length="173" mass="19924">MSELLRIEYSTVRRFDHDKGFGFIICPKGGVDIYFHRDNFYTVENRNGRVMFVLARKSRTAFRVLADVEVAFIREVRSNGRVIASKWVFAREYRMIQNQTRGEQTEINGSLFGNNTANHQVHRSHCATTHDTPTSRQESGSDDPDAELFALAEKAGGSNRGKKTKPSEYYRRR</sequence>
<feature type="region of interest" description="Disordered" evidence="1">
    <location>
        <begin position="106"/>
        <end position="173"/>
    </location>
</feature>
<dbReference type="SUPFAM" id="SSF50249">
    <property type="entry name" value="Nucleic acid-binding proteins"/>
    <property type="match status" value="1"/>
</dbReference>
<evidence type="ECO:0000313" key="2">
    <source>
        <dbReference type="EMBL" id="OHA33772.1"/>
    </source>
</evidence>
<dbReference type="Gene3D" id="2.40.50.140">
    <property type="entry name" value="Nucleic acid-binding proteins"/>
    <property type="match status" value="1"/>
</dbReference>
<dbReference type="InterPro" id="IPR002059">
    <property type="entry name" value="CSP_DNA-bd"/>
</dbReference>
<feature type="compositionally biased region" description="Polar residues" evidence="1">
    <location>
        <begin position="126"/>
        <end position="138"/>
    </location>
</feature>
<dbReference type="GO" id="GO:0003676">
    <property type="term" value="F:nucleic acid binding"/>
    <property type="evidence" value="ECO:0007669"/>
    <property type="project" value="InterPro"/>
</dbReference>
<feature type="compositionally biased region" description="Polar residues" evidence="1">
    <location>
        <begin position="106"/>
        <end position="119"/>
    </location>
</feature>